<dbReference type="Proteomes" id="UP000013858">
    <property type="component" value="Unassembled WGS sequence"/>
</dbReference>
<proteinExistence type="predicted"/>
<comment type="caution">
    <text evidence="1">The sequence shown here is derived from an EMBL/GenBank/DDBJ whole genome shotgun (WGS) entry which is preliminary data.</text>
</comment>
<accession>R2SH63</accession>
<dbReference type="Proteomes" id="UP000014197">
    <property type="component" value="Unassembled WGS sequence"/>
</dbReference>
<sequence length="45" mass="5149">MIASMKDTIVMAEGGLIVHTDIDSEYITFVSNKSSEKWIYVSYKF</sequence>
<dbReference type="EMBL" id="ASVY01000002">
    <property type="protein sequence ID" value="EOT61901.1"/>
    <property type="molecule type" value="Genomic_DNA"/>
</dbReference>
<dbReference type="EMBL" id="AJAR01000031">
    <property type="protein sequence ID" value="EOH92216.1"/>
    <property type="molecule type" value="Genomic_DNA"/>
</dbReference>
<keyword evidence="4" id="KW-1185">Reference proteome</keyword>
<evidence type="ECO:0000313" key="1">
    <source>
        <dbReference type="EMBL" id="EOH92216.1"/>
    </source>
</evidence>
<organism evidence="1 3">
    <name type="scientific">Enterococcus haemoperoxidus ATCC BAA-382</name>
    <dbReference type="NCBI Taxonomy" id="1158608"/>
    <lineage>
        <taxon>Bacteria</taxon>
        <taxon>Bacillati</taxon>
        <taxon>Bacillota</taxon>
        <taxon>Bacilli</taxon>
        <taxon>Lactobacillales</taxon>
        <taxon>Enterococcaceae</taxon>
        <taxon>Enterococcus</taxon>
    </lineage>
</organism>
<dbReference type="AlphaFoldDB" id="R2SH63"/>
<reference evidence="2 4" key="2">
    <citation type="submission" date="2013-03" db="EMBL/GenBank/DDBJ databases">
        <title>The Genome Sequence of Enterococcus haemoperoxidus BAA-382 (PacBio/Illumina hybrid assembly).</title>
        <authorList>
            <consortium name="The Broad Institute Genomics Platform"/>
            <consortium name="The Broad Institute Genome Sequencing Center for Infectious Disease"/>
            <person name="Earl A."/>
            <person name="Russ C."/>
            <person name="Gilmore M."/>
            <person name="Surin D."/>
            <person name="Walker B."/>
            <person name="Young S."/>
            <person name="Zeng Q."/>
            <person name="Gargeya S."/>
            <person name="Fitzgerald M."/>
            <person name="Haas B."/>
            <person name="Abouelleil A."/>
            <person name="Allen A.W."/>
            <person name="Alvarado L."/>
            <person name="Arachchi H.M."/>
            <person name="Berlin A.M."/>
            <person name="Chapman S.B."/>
            <person name="Gainer-Dewar J."/>
            <person name="Goldberg J."/>
            <person name="Griggs A."/>
            <person name="Gujja S."/>
            <person name="Hansen M."/>
            <person name="Howarth C."/>
            <person name="Imamovic A."/>
            <person name="Ireland A."/>
            <person name="Larimer J."/>
            <person name="McCowan C."/>
            <person name="Murphy C."/>
            <person name="Pearson M."/>
            <person name="Poon T.W."/>
            <person name="Priest M."/>
            <person name="Roberts A."/>
            <person name="Saif S."/>
            <person name="Shea T."/>
            <person name="Sisk P."/>
            <person name="Sykes S."/>
            <person name="Wortman J."/>
            <person name="Nusbaum C."/>
            <person name="Birren B."/>
        </authorList>
    </citation>
    <scope>NUCLEOTIDE SEQUENCE [LARGE SCALE GENOMIC DNA]</scope>
    <source>
        <strain evidence="2 4">ATCC BAA-382</strain>
    </source>
</reference>
<evidence type="ECO:0000313" key="2">
    <source>
        <dbReference type="EMBL" id="EOT61901.1"/>
    </source>
</evidence>
<evidence type="ECO:0000313" key="4">
    <source>
        <dbReference type="Proteomes" id="UP000014197"/>
    </source>
</evidence>
<reference evidence="1 3" key="1">
    <citation type="submission" date="2013-02" db="EMBL/GenBank/DDBJ databases">
        <title>The Genome Sequence of Enterococcus haemoperoxidus BAA-382.</title>
        <authorList>
            <consortium name="The Broad Institute Genome Sequencing Platform"/>
            <consortium name="The Broad Institute Genome Sequencing Center for Infectious Disease"/>
            <person name="Earl A.M."/>
            <person name="Gilmore M.S."/>
            <person name="Lebreton F."/>
            <person name="Walker B."/>
            <person name="Young S.K."/>
            <person name="Zeng Q."/>
            <person name="Gargeya S."/>
            <person name="Fitzgerald M."/>
            <person name="Haas B."/>
            <person name="Abouelleil A."/>
            <person name="Alvarado L."/>
            <person name="Arachchi H.M."/>
            <person name="Berlin A.M."/>
            <person name="Chapman S.B."/>
            <person name="Dewar J."/>
            <person name="Goldberg J."/>
            <person name="Griggs A."/>
            <person name="Gujja S."/>
            <person name="Hansen M."/>
            <person name="Howarth C."/>
            <person name="Imamovic A."/>
            <person name="Larimer J."/>
            <person name="McCowan C."/>
            <person name="Murphy C."/>
            <person name="Neiman D."/>
            <person name="Pearson M."/>
            <person name="Priest M."/>
            <person name="Roberts A."/>
            <person name="Saif S."/>
            <person name="Shea T."/>
            <person name="Sisk P."/>
            <person name="Sykes S."/>
            <person name="Wortman J."/>
            <person name="Nusbaum C."/>
            <person name="Birren B."/>
        </authorList>
    </citation>
    <scope>NUCLEOTIDE SEQUENCE [LARGE SCALE GENOMIC DNA]</scope>
    <source>
        <strain evidence="1 3">ATCC BAA-382</strain>
    </source>
</reference>
<dbReference type="RefSeq" id="WP_010763356.1">
    <property type="nucleotide sequence ID" value="NZ_KB946316.1"/>
</dbReference>
<protein>
    <submittedName>
        <fullName evidence="1">Uncharacterized protein</fullName>
    </submittedName>
</protein>
<dbReference type="PATRIC" id="fig|1158608.3.peg.3134"/>
<evidence type="ECO:0000313" key="3">
    <source>
        <dbReference type="Proteomes" id="UP000013858"/>
    </source>
</evidence>
<name>R2SH63_9ENTE</name>
<gene>
    <name evidence="2" type="ORF">I583_00884</name>
    <name evidence="1" type="ORF">UAW_03201</name>
</gene>